<protein>
    <submittedName>
        <fullName evidence="1">Uncharacterized protein</fullName>
    </submittedName>
</protein>
<name>A0A9P6AVW6_9AGAM</name>
<reference evidence="1" key="1">
    <citation type="journal article" date="2020" name="Nat. Commun.">
        <title>Large-scale genome sequencing of mycorrhizal fungi provides insights into the early evolution of symbiotic traits.</title>
        <authorList>
            <person name="Miyauchi S."/>
            <person name="Kiss E."/>
            <person name="Kuo A."/>
            <person name="Drula E."/>
            <person name="Kohler A."/>
            <person name="Sanchez-Garcia M."/>
            <person name="Morin E."/>
            <person name="Andreopoulos B."/>
            <person name="Barry K.W."/>
            <person name="Bonito G."/>
            <person name="Buee M."/>
            <person name="Carver A."/>
            <person name="Chen C."/>
            <person name="Cichocki N."/>
            <person name="Clum A."/>
            <person name="Culley D."/>
            <person name="Crous P.W."/>
            <person name="Fauchery L."/>
            <person name="Girlanda M."/>
            <person name="Hayes R.D."/>
            <person name="Keri Z."/>
            <person name="LaButti K."/>
            <person name="Lipzen A."/>
            <person name="Lombard V."/>
            <person name="Magnuson J."/>
            <person name="Maillard F."/>
            <person name="Murat C."/>
            <person name="Nolan M."/>
            <person name="Ohm R.A."/>
            <person name="Pangilinan J."/>
            <person name="Pereira M.F."/>
            <person name="Perotto S."/>
            <person name="Peter M."/>
            <person name="Pfister S."/>
            <person name="Riley R."/>
            <person name="Sitrit Y."/>
            <person name="Stielow J.B."/>
            <person name="Szollosi G."/>
            <person name="Zifcakova L."/>
            <person name="Stursova M."/>
            <person name="Spatafora J.W."/>
            <person name="Tedersoo L."/>
            <person name="Vaario L.M."/>
            <person name="Yamada A."/>
            <person name="Yan M."/>
            <person name="Wang P."/>
            <person name="Xu J."/>
            <person name="Bruns T."/>
            <person name="Baldrian P."/>
            <person name="Vilgalys R."/>
            <person name="Dunand C."/>
            <person name="Henrissat B."/>
            <person name="Grigoriev I.V."/>
            <person name="Hibbett D."/>
            <person name="Nagy L.G."/>
            <person name="Martin F.M."/>
        </authorList>
    </citation>
    <scope>NUCLEOTIDE SEQUENCE</scope>
    <source>
        <strain evidence="1">UP504</strain>
    </source>
</reference>
<comment type="caution">
    <text evidence="1">The sequence shown here is derived from an EMBL/GenBank/DDBJ whole genome shotgun (WGS) entry which is preliminary data.</text>
</comment>
<dbReference type="AlphaFoldDB" id="A0A9P6AVW6"/>
<sequence>MEARVGEEVISACTELGNPSTVVSRDRGWVLIVNDHWDMHHVCRPFITYGA</sequence>
<evidence type="ECO:0000313" key="1">
    <source>
        <dbReference type="EMBL" id="KAF9511801.1"/>
    </source>
</evidence>
<gene>
    <name evidence="1" type="ORF">BS47DRAFT_1346212</name>
</gene>
<organism evidence="1 2">
    <name type="scientific">Hydnum rufescens UP504</name>
    <dbReference type="NCBI Taxonomy" id="1448309"/>
    <lineage>
        <taxon>Eukaryota</taxon>
        <taxon>Fungi</taxon>
        <taxon>Dikarya</taxon>
        <taxon>Basidiomycota</taxon>
        <taxon>Agaricomycotina</taxon>
        <taxon>Agaricomycetes</taxon>
        <taxon>Cantharellales</taxon>
        <taxon>Hydnaceae</taxon>
        <taxon>Hydnum</taxon>
    </lineage>
</organism>
<dbReference type="EMBL" id="MU128995">
    <property type="protein sequence ID" value="KAF9511801.1"/>
    <property type="molecule type" value="Genomic_DNA"/>
</dbReference>
<accession>A0A9P6AVW6</accession>
<evidence type="ECO:0000313" key="2">
    <source>
        <dbReference type="Proteomes" id="UP000886523"/>
    </source>
</evidence>
<dbReference type="Proteomes" id="UP000886523">
    <property type="component" value="Unassembled WGS sequence"/>
</dbReference>
<keyword evidence="2" id="KW-1185">Reference proteome</keyword>
<proteinExistence type="predicted"/>